<gene>
    <name evidence="1" type="ORF">SPACI_003360</name>
</gene>
<evidence type="ECO:0000313" key="2">
    <source>
        <dbReference type="Proteomes" id="UP000216052"/>
    </source>
</evidence>
<dbReference type="RefSeq" id="WP_093793898.1">
    <property type="nucleotide sequence ID" value="NZ_CP155571.1"/>
</dbReference>
<dbReference type="Proteomes" id="UP000216052">
    <property type="component" value="Chromosome"/>
</dbReference>
<organism evidence="1 2">
    <name type="scientific">Sporomusa acidovorans (strain ATCC 49682 / DSM 3132 / Mol)</name>
    <dbReference type="NCBI Taxonomy" id="1123286"/>
    <lineage>
        <taxon>Bacteria</taxon>
        <taxon>Bacillati</taxon>
        <taxon>Bacillota</taxon>
        <taxon>Negativicutes</taxon>
        <taxon>Selenomonadales</taxon>
        <taxon>Sporomusaceae</taxon>
        <taxon>Sporomusa</taxon>
    </lineage>
</organism>
<accession>A0ABZ3IWU4</accession>
<proteinExistence type="predicted"/>
<evidence type="ECO:0008006" key="3">
    <source>
        <dbReference type="Google" id="ProtNLM"/>
    </source>
</evidence>
<evidence type="ECO:0000313" key="1">
    <source>
        <dbReference type="EMBL" id="XFO70348.1"/>
    </source>
</evidence>
<keyword evidence="2" id="KW-1185">Reference proteome</keyword>
<reference evidence="1" key="1">
    <citation type="submission" date="2024-05" db="EMBL/GenBank/DDBJ databases">
        <title>Isolation and characterization of Sporomusa carbonis sp. nov., a carboxydotrophic hydrogenogen in the genus of Sporomusa isolated from a charcoal burning pile.</title>
        <authorList>
            <person name="Boeer T."/>
            <person name="Rosenbaum F."/>
            <person name="Eysell L."/>
            <person name="Mueller V."/>
            <person name="Daniel R."/>
            <person name="Poehlein A."/>
        </authorList>
    </citation>
    <scope>NUCLEOTIDE SEQUENCE [LARGE SCALE GENOMIC DNA]</scope>
    <source>
        <strain evidence="1">DSM 3132</strain>
    </source>
</reference>
<sequence>MSPDEVLEKLQRMGVKISRSTLMRYENQWLIPEPKRGGGGPGGRYTDYPAETVIEAYAAYALMHGDYIYDDNSKKLFADGKEPRLSPKVISISRSVARDMDENKGQESFNSGLFAYTLEKLMDKPIGVAFIQFGIHAWLEAKKRGQILLGIV</sequence>
<protein>
    <recommendedName>
        <fullName evidence="3">HTH merR-type domain-containing protein</fullName>
    </recommendedName>
</protein>
<dbReference type="EMBL" id="CP155571">
    <property type="protein sequence ID" value="XFO70348.1"/>
    <property type="molecule type" value="Genomic_DNA"/>
</dbReference>
<name>A0ABZ3IWU4_SPOA4</name>